<evidence type="ECO:0000259" key="6">
    <source>
        <dbReference type="Pfam" id="PF08241"/>
    </source>
</evidence>
<feature type="binding site" evidence="5">
    <location>
        <position position="183"/>
    </location>
    <ligand>
        <name>S-adenosyl-L-methionine</name>
        <dbReference type="ChEBI" id="CHEBI:59789"/>
    </ligand>
</feature>
<comment type="cofactor">
    <cofactor evidence="5">
        <name>Mg(2+)</name>
        <dbReference type="ChEBI" id="CHEBI:18420"/>
    </cofactor>
</comment>
<dbReference type="EC" id="2.1.1.114" evidence="5"/>
<reference evidence="8" key="1">
    <citation type="submission" date="2015-02" db="EMBL/GenBank/DDBJ databases">
        <title>Genome sequencing for Strongylocentrotus purpuratus.</title>
        <authorList>
            <person name="Murali S."/>
            <person name="Liu Y."/>
            <person name="Vee V."/>
            <person name="English A."/>
            <person name="Wang M."/>
            <person name="Skinner E."/>
            <person name="Han Y."/>
            <person name="Muzny D.M."/>
            <person name="Worley K.C."/>
            <person name="Gibbs R.A."/>
        </authorList>
    </citation>
    <scope>NUCLEOTIDE SEQUENCE</scope>
</reference>
<evidence type="ECO:0000256" key="2">
    <source>
        <dbReference type="ARBA" id="ARBA00022679"/>
    </source>
</evidence>
<dbReference type="Proteomes" id="UP000007110">
    <property type="component" value="Unassembled WGS sequence"/>
</dbReference>
<evidence type="ECO:0000313" key="7">
    <source>
        <dbReference type="EnsemblMetazoa" id="XP_030851171"/>
    </source>
</evidence>
<dbReference type="AlphaFoldDB" id="A0A7M7PGX2"/>
<comment type="function">
    <text evidence="5">O-methyltransferase required for two non-consecutive steps during ubiquinone biosynthesis. Catalyzes the 2 O-methylation of 3,4-dihydroxy-5-(all-trans-polyprenyl)benzoic acid into 4-hydroxy-3-methoxy-5-(all-trans-polyprenyl)benzoic acid. Also catalyzes the last step of ubiquinone biosynthesis by mediating methylation of 3-demethylubiquinone into ubiquinone. Also able to mediate the methylation of 3-demethylubiquinol into ubiquinol.</text>
</comment>
<keyword evidence="3 5" id="KW-0831">Ubiquinone biosynthesis</keyword>
<dbReference type="CDD" id="cd02440">
    <property type="entry name" value="AdoMet_MTases"/>
    <property type="match status" value="1"/>
</dbReference>
<dbReference type="GeneID" id="585619"/>
<dbReference type="EnsemblMetazoa" id="XM_030995311">
    <property type="protein sequence ID" value="XP_030851171"/>
    <property type="gene ID" value="LOC585619"/>
</dbReference>
<feature type="binding site" evidence="5">
    <location>
        <position position="130"/>
    </location>
    <ligand>
        <name>S-adenosyl-L-methionine</name>
        <dbReference type="ChEBI" id="CHEBI:59789"/>
    </ligand>
</feature>
<sequence>MATIGGSSSSFIRGTVQSIPMFRQRSMRPFSSIASRNLPSINTRSRRLQYERVRDTAPPGPGWMRCSVPLIQQQNGFSISLKHHHQFEAEQGNASTTMDPEELEKFRILSQQFWKESGDFQALHSMNDLRVPLIRDTLLNQKGGANRSNTRPLHGATIVDVGCGGGILAEPLARLGATVIGVDATPENIEVAQHHVSHDPTIRGNVKYICGTAEDLVRTEDEAFDALVCSEVLEHVSHKENFIKTCAELVKPGGSIFFTSVNQTWLSYALGIVMAEKVLGLVPDGTHDWNKFISPGYIQRVLEENDCSVRLTHGMMYNPATKRWSWMEDTSVNYAICAVKRTVTGEDQAAL</sequence>
<dbReference type="OrthoDB" id="3265906at2759"/>
<dbReference type="GO" id="GO:0046872">
    <property type="term" value="F:metal ion binding"/>
    <property type="evidence" value="ECO:0007669"/>
    <property type="project" value="UniProtKB-KW"/>
</dbReference>
<feature type="binding site" evidence="5">
    <location>
        <position position="230"/>
    </location>
    <ligand>
        <name>S-adenosyl-L-methionine</name>
        <dbReference type="ChEBI" id="CHEBI:59789"/>
    </ligand>
</feature>
<keyword evidence="5" id="KW-0999">Mitochondrion inner membrane</keyword>
<comment type="catalytic activity">
    <reaction evidence="5">
        <text>a 3-demethylubiquinone + S-adenosyl-L-methionine = a ubiquinone + S-adenosyl-L-homocysteine</text>
        <dbReference type="Rhea" id="RHEA:81215"/>
        <dbReference type="Rhea" id="RHEA-COMP:9565"/>
        <dbReference type="Rhea" id="RHEA-COMP:19654"/>
        <dbReference type="ChEBI" id="CHEBI:16389"/>
        <dbReference type="ChEBI" id="CHEBI:57856"/>
        <dbReference type="ChEBI" id="CHEBI:59789"/>
        <dbReference type="ChEBI" id="CHEBI:231825"/>
    </reaction>
</comment>
<evidence type="ECO:0000256" key="1">
    <source>
        <dbReference type="ARBA" id="ARBA00022603"/>
    </source>
</evidence>
<keyword evidence="5" id="KW-0472">Membrane</keyword>
<dbReference type="OMA" id="LASRWWD"/>
<dbReference type="PANTHER" id="PTHR43464:SF19">
    <property type="entry name" value="UBIQUINONE BIOSYNTHESIS O-METHYLTRANSFERASE, MITOCHONDRIAL"/>
    <property type="match status" value="1"/>
</dbReference>
<feature type="binding site" evidence="5">
    <location>
        <position position="162"/>
    </location>
    <ligand>
        <name>S-adenosyl-L-methionine</name>
        <dbReference type="ChEBI" id="CHEBI:59789"/>
    </ligand>
</feature>
<evidence type="ECO:0000256" key="5">
    <source>
        <dbReference type="HAMAP-Rule" id="MF_03190"/>
    </source>
</evidence>
<feature type="domain" description="Methyltransferase type 11" evidence="6">
    <location>
        <begin position="159"/>
        <end position="258"/>
    </location>
</feature>
<dbReference type="PANTHER" id="PTHR43464">
    <property type="entry name" value="METHYLTRANSFERASE"/>
    <property type="match status" value="1"/>
</dbReference>
<dbReference type="GO" id="GO:0031314">
    <property type="term" value="C:extrinsic component of mitochondrial inner membrane"/>
    <property type="evidence" value="ECO:0007669"/>
    <property type="project" value="UniProtKB-UniRule"/>
</dbReference>
<dbReference type="RefSeq" id="XP_030851171.1">
    <property type="nucleotide sequence ID" value="XM_030995311.1"/>
</dbReference>
<proteinExistence type="inferred from homology"/>
<dbReference type="NCBIfam" id="TIGR01983">
    <property type="entry name" value="UbiG"/>
    <property type="match status" value="1"/>
</dbReference>
<dbReference type="GO" id="GO:0005739">
    <property type="term" value="C:mitochondrion"/>
    <property type="evidence" value="ECO:0000318"/>
    <property type="project" value="GO_Central"/>
</dbReference>
<comment type="pathway">
    <text evidence="5">Cofactor biosynthesis; ubiquinone biosynthesis.</text>
</comment>
<dbReference type="EC" id="2.1.1.-" evidence="5"/>
<evidence type="ECO:0000256" key="4">
    <source>
        <dbReference type="ARBA" id="ARBA00022691"/>
    </source>
</evidence>
<dbReference type="GO" id="GO:0061542">
    <property type="term" value="F:3-demethylubiquinol 3-O-methyltransferase activity"/>
    <property type="evidence" value="ECO:0000318"/>
    <property type="project" value="GO_Central"/>
</dbReference>
<dbReference type="UniPathway" id="UPA00232"/>
<dbReference type="EC" id="2.1.1.64" evidence="5"/>
<dbReference type="Gene3D" id="3.40.50.150">
    <property type="entry name" value="Vaccinia Virus protein VP39"/>
    <property type="match status" value="1"/>
</dbReference>
<comment type="subunit">
    <text evidence="5">Component of a multi-subunit COQ enzyme complex.</text>
</comment>
<dbReference type="SUPFAM" id="SSF53335">
    <property type="entry name" value="S-adenosyl-L-methionine-dependent methyltransferases"/>
    <property type="match status" value="1"/>
</dbReference>
<dbReference type="HAMAP" id="MF_00472">
    <property type="entry name" value="UbiG"/>
    <property type="match status" value="1"/>
</dbReference>
<dbReference type="GO" id="GO:0010420">
    <property type="term" value="F:polyprenyldihydroxybenzoate methyltransferase activity"/>
    <property type="evidence" value="ECO:0000318"/>
    <property type="project" value="GO_Central"/>
</dbReference>
<feature type="binding site" evidence="5">
    <location>
        <position position="231"/>
    </location>
    <ligand>
        <name>Mg(2+)</name>
        <dbReference type="ChEBI" id="CHEBI:18420"/>
    </ligand>
</feature>
<dbReference type="GO" id="GO:0006744">
    <property type="term" value="P:ubiquinone biosynthetic process"/>
    <property type="evidence" value="ECO:0000318"/>
    <property type="project" value="GO_Central"/>
</dbReference>
<keyword evidence="2 5" id="KW-0808">Transferase</keyword>
<dbReference type="InParanoid" id="A0A7M7PGX2"/>
<keyword evidence="1 5" id="KW-0489">Methyltransferase</keyword>
<keyword evidence="4 5" id="KW-0949">S-adenosyl-L-methionine</keyword>
<evidence type="ECO:0000256" key="3">
    <source>
        <dbReference type="ARBA" id="ARBA00022688"/>
    </source>
</evidence>
<comment type="similarity">
    <text evidence="5">Belongs to the class I-like SAM-binding methyltransferase superfamily. UbiG/COQ3 family.</text>
</comment>
<dbReference type="CTD" id="51805"/>
<keyword evidence="8" id="KW-1185">Reference proteome</keyword>
<comment type="catalytic activity">
    <reaction evidence="5">
        <text>a 3-demethylubiquinol + S-adenosyl-L-methionine = a ubiquinol + S-adenosyl-L-homocysteine + H(+)</text>
        <dbReference type="Rhea" id="RHEA:44380"/>
        <dbReference type="Rhea" id="RHEA-COMP:9566"/>
        <dbReference type="Rhea" id="RHEA-COMP:10914"/>
        <dbReference type="ChEBI" id="CHEBI:15378"/>
        <dbReference type="ChEBI" id="CHEBI:17976"/>
        <dbReference type="ChEBI" id="CHEBI:57856"/>
        <dbReference type="ChEBI" id="CHEBI:59789"/>
        <dbReference type="ChEBI" id="CHEBI:84422"/>
        <dbReference type="EC" id="2.1.1.64"/>
    </reaction>
</comment>
<dbReference type="InterPro" id="IPR013216">
    <property type="entry name" value="Methyltransf_11"/>
</dbReference>
<evidence type="ECO:0000313" key="8">
    <source>
        <dbReference type="Proteomes" id="UP000007110"/>
    </source>
</evidence>
<keyword evidence="5" id="KW-0460">Magnesium</keyword>
<dbReference type="KEGG" id="spu:585619"/>
<name>A0A7M7PGX2_STRPU</name>
<comment type="catalytic activity">
    <reaction evidence="5">
        <text>a 3,4-dihydroxy-5-(all-trans-polyprenyl)benzoate + S-adenosyl-L-methionine = a 4-hydroxy-3-methoxy-5-(all-trans-polyprenyl)benzoate + S-adenosyl-L-homocysteine + H(+)</text>
        <dbReference type="Rhea" id="RHEA:44452"/>
        <dbReference type="Rhea" id="RHEA-COMP:10930"/>
        <dbReference type="Rhea" id="RHEA-COMP:10931"/>
        <dbReference type="ChEBI" id="CHEBI:15378"/>
        <dbReference type="ChEBI" id="CHEBI:57856"/>
        <dbReference type="ChEBI" id="CHEBI:59789"/>
        <dbReference type="ChEBI" id="CHEBI:64694"/>
        <dbReference type="ChEBI" id="CHEBI:84443"/>
        <dbReference type="EC" id="2.1.1.114"/>
    </reaction>
</comment>
<dbReference type="InterPro" id="IPR029063">
    <property type="entry name" value="SAM-dependent_MTases_sf"/>
</dbReference>
<comment type="subcellular location">
    <subcellularLocation>
        <location evidence="5">Mitochondrion inner membrane</location>
        <topology evidence="5">Peripheral membrane protein</topology>
        <orientation evidence="5">Matrix side</orientation>
    </subcellularLocation>
</comment>
<reference evidence="7" key="2">
    <citation type="submission" date="2021-01" db="UniProtKB">
        <authorList>
            <consortium name="EnsemblMetazoa"/>
        </authorList>
    </citation>
    <scope>IDENTIFICATION</scope>
</reference>
<dbReference type="Pfam" id="PF08241">
    <property type="entry name" value="Methyltransf_11"/>
    <property type="match status" value="1"/>
</dbReference>
<organism evidence="7 8">
    <name type="scientific">Strongylocentrotus purpuratus</name>
    <name type="common">Purple sea urchin</name>
    <dbReference type="NCBI Taxonomy" id="7668"/>
    <lineage>
        <taxon>Eukaryota</taxon>
        <taxon>Metazoa</taxon>
        <taxon>Echinodermata</taxon>
        <taxon>Eleutherozoa</taxon>
        <taxon>Echinozoa</taxon>
        <taxon>Echinoidea</taxon>
        <taxon>Euechinoidea</taxon>
        <taxon>Echinacea</taxon>
        <taxon>Camarodonta</taxon>
        <taxon>Echinidea</taxon>
        <taxon>Strongylocentrotidae</taxon>
        <taxon>Strongylocentrotus</taxon>
    </lineage>
</organism>
<feature type="binding site" evidence="5">
    <location>
        <position position="235"/>
    </location>
    <ligand>
        <name>Mg(2+)</name>
        <dbReference type="ChEBI" id="CHEBI:18420"/>
    </ligand>
</feature>
<protein>
    <recommendedName>
        <fullName evidence="5">Ubiquinone biosynthesis O-methyltransferase, mitochondrial</fullName>
    </recommendedName>
    <alternativeName>
        <fullName evidence="5">3-demethylubiquinol 3-O-methyltransferase</fullName>
        <ecNumber evidence="5">2.1.1.64</ecNumber>
    </alternativeName>
    <alternativeName>
        <fullName evidence="5">3-demethylubiquinone 3-O-methyltransferase</fullName>
        <ecNumber evidence="5">2.1.1.-</ecNumber>
    </alternativeName>
    <alternativeName>
        <fullName evidence="5">Polyprenyldihydroxybenzoate methyltransferase</fullName>
        <ecNumber evidence="5">2.1.1.114</ecNumber>
    </alternativeName>
</protein>
<dbReference type="GO" id="GO:0032259">
    <property type="term" value="P:methylation"/>
    <property type="evidence" value="ECO:0007669"/>
    <property type="project" value="UniProtKB-KW"/>
</dbReference>
<keyword evidence="5" id="KW-0496">Mitochondrion</keyword>
<dbReference type="InterPro" id="IPR010233">
    <property type="entry name" value="UbiG_MeTrfase"/>
</dbReference>
<feature type="binding site" evidence="5">
    <location>
        <position position="234"/>
    </location>
    <ligand>
        <name>Mg(2+)</name>
        <dbReference type="ChEBI" id="CHEBI:18420"/>
    </ligand>
</feature>
<accession>A0A7M7PGX2</accession>
<keyword evidence="5" id="KW-0479">Metal-binding</keyword>